<keyword evidence="1" id="KW-0732">Signal</keyword>
<proteinExistence type="predicted"/>
<feature type="signal peptide" evidence="1">
    <location>
        <begin position="1"/>
        <end position="21"/>
    </location>
</feature>
<reference evidence="2 3" key="1">
    <citation type="submission" date="2017-08" db="EMBL/GenBank/DDBJ databases">
        <title>Infants hospitalized years apart are colonized by the same room-sourced microbial strains.</title>
        <authorList>
            <person name="Brooks B."/>
            <person name="Olm M.R."/>
            <person name="Firek B.A."/>
            <person name="Baker R."/>
            <person name="Thomas B.C."/>
            <person name="Morowitz M.J."/>
            <person name="Banfield J.F."/>
        </authorList>
    </citation>
    <scope>NUCLEOTIDE SEQUENCE [LARGE SCALE GENOMIC DNA]</scope>
    <source>
        <strain evidence="2">S2_005_002_R2_33</strain>
    </source>
</reference>
<comment type="caution">
    <text evidence="2">The sequence shown here is derived from an EMBL/GenBank/DDBJ whole genome shotgun (WGS) entry which is preliminary data.</text>
</comment>
<name>A0A2W5QC53_9SPHN</name>
<feature type="chain" id="PRO_5015862204" description="DUF4148 domain-containing protein" evidence="1">
    <location>
        <begin position="22"/>
        <end position="123"/>
    </location>
</feature>
<dbReference type="Proteomes" id="UP000249082">
    <property type="component" value="Unassembled WGS sequence"/>
</dbReference>
<evidence type="ECO:0000256" key="1">
    <source>
        <dbReference type="SAM" id="SignalP"/>
    </source>
</evidence>
<sequence length="123" mass="14266">MKQTNRPRTALLALAAVPVLALPVAATAVQPMMYEQKVARHEESLVIQNPIGGVQNSKWYDYRINVNESRKELASDLRHASDIEDQRDAWEEYGTELHQERGKYVKYMSKRGYRVPQVYFENL</sequence>
<evidence type="ECO:0008006" key="4">
    <source>
        <dbReference type="Google" id="ProtNLM"/>
    </source>
</evidence>
<organism evidence="2 3">
    <name type="scientific">Novosphingobium pentaromativorans</name>
    <dbReference type="NCBI Taxonomy" id="205844"/>
    <lineage>
        <taxon>Bacteria</taxon>
        <taxon>Pseudomonadati</taxon>
        <taxon>Pseudomonadota</taxon>
        <taxon>Alphaproteobacteria</taxon>
        <taxon>Sphingomonadales</taxon>
        <taxon>Sphingomonadaceae</taxon>
        <taxon>Novosphingobium</taxon>
    </lineage>
</organism>
<protein>
    <recommendedName>
        <fullName evidence="4">DUF4148 domain-containing protein</fullName>
    </recommendedName>
</protein>
<dbReference type="AlphaFoldDB" id="A0A2W5QC53"/>
<dbReference type="EMBL" id="QFPX01000007">
    <property type="protein sequence ID" value="PZQ55087.1"/>
    <property type="molecule type" value="Genomic_DNA"/>
</dbReference>
<accession>A0A2W5QC53</accession>
<evidence type="ECO:0000313" key="3">
    <source>
        <dbReference type="Proteomes" id="UP000249082"/>
    </source>
</evidence>
<evidence type="ECO:0000313" key="2">
    <source>
        <dbReference type="EMBL" id="PZQ55087.1"/>
    </source>
</evidence>
<gene>
    <name evidence="2" type="ORF">DI555_10515</name>
</gene>